<evidence type="ECO:0000259" key="6">
    <source>
        <dbReference type="Pfam" id="PF00082"/>
    </source>
</evidence>
<feature type="active site" description="Charge relay system" evidence="5">
    <location>
        <position position="241"/>
    </location>
</feature>
<dbReference type="AlphaFoldDB" id="A0A423XJ40"/>
<proteinExistence type="inferred from homology"/>
<evidence type="ECO:0000256" key="5">
    <source>
        <dbReference type="PROSITE-ProRule" id="PRU01240"/>
    </source>
</evidence>
<dbReference type="PROSITE" id="PS51257">
    <property type="entry name" value="PROKAR_LIPOPROTEIN"/>
    <property type="match status" value="1"/>
</dbReference>
<dbReference type="GO" id="GO:0006508">
    <property type="term" value="P:proteolysis"/>
    <property type="evidence" value="ECO:0007669"/>
    <property type="project" value="UniProtKB-KW"/>
</dbReference>
<accession>A0A423XJ40</accession>
<dbReference type="PANTHER" id="PTHR43399">
    <property type="entry name" value="SUBTILISIN-RELATED"/>
    <property type="match status" value="1"/>
</dbReference>
<protein>
    <recommendedName>
        <fullName evidence="6">Peptidase S8/S53 domain-containing protein</fullName>
    </recommendedName>
</protein>
<keyword evidence="8" id="KW-1185">Reference proteome</keyword>
<organism evidence="7 8">
    <name type="scientific">Cytospora leucostoma</name>
    <dbReference type="NCBI Taxonomy" id="1230097"/>
    <lineage>
        <taxon>Eukaryota</taxon>
        <taxon>Fungi</taxon>
        <taxon>Dikarya</taxon>
        <taxon>Ascomycota</taxon>
        <taxon>Pezizomycotina</taxon>
        <taxon>Sordariomycetes</taxon>
        <taxon>Sordariomycetidae</taxon>
        <taxon>Diaporthales</taxon>
        <taxon>Cytosporaceae</taxon>
        <taxon>Cytospora</taxon>
    </lineage>
</organism>
<reference evidence="7 8" key="1">
    <citation type="submission" date="2015-09" db="EMBL/GenBank/DDBJ databases">
        <title>Host preference determinants of Valsa canker pathogens revealed by comparative genomics.</title>
        <authorList>
            <person name="Yin Z."/>
            <person name="Huang L."/>
        </authorList>
    </citation>
    <scope>NUCLEOTIDE SEQUENCE [LARGE SCALE GENOMIC DNA]</scope>
    <source>
        <strain evidence="7 8">SXYLt</strain>
    </source>
</reference>
<dbReference type="InterPro" id="IPR023828">
    <property type="entry name" value="Peptidase_S8_Ser-AS"/>
</dbReference>
<sequence>MCTSKDAERRVESQTRLISNVTLGIASVIGCQRQNLVTFGECAAAGLQRARLTRAALELDMDMQELPDSNHGTLTFVEDAYDNVLVSFEDGVSEDILGDVGGGFDQSPALLDQDLQEGQLDKETLPKLHALARLRQSTGKQTADFREEDNAIGRQLAPYIDVDYFLDEENNMKKHWEGFESTVNAGLDHAIDQADLEIDNQDADILTKEEIVKLGIGTPNITLELCNASVILIPSADTDGHGTYTASLLMRVAPHADLYIAKIASTAHRGFEGLQSVVNAIRWAAEKQVDIITMSFGFADRTNELQQFANEIERAHKADIISFSAASNIGGNGERAYPAREPSVMCIHAVDGLGNNCGGFNPSAVENEENFATLGIGISCVWDEERCSRSGTSYATPIAAGFAANALEYATYHKNEDNLDLTTHTRLRKPSGMRRMFMLMADERDKGSGYLWVRPWKFWSEDATDSEICARLEREFRF</sequence>
<name>A0A423XJ40_9PEZI</name>
<feature type="active site" description="Charge relay system" evidence="5">
    <location>
        <position position="188"/>
    </location>
</feature>
<evidence type="ECO:0000256" key="3">
    <source>
        <dbReference type="ARBA" id="ARBA00022801"/>
    </source>
</evidence>
<dbReference type="PROSITE" id="PS00138">
    <property type="entry name" value="SUBTILASE_SER"/>
    <property type="match status" value="1"/>
</dbReference>
<evidence type="ECO:0000256" key="1">
    <source>
        <dbReference type="ARBA" id="ARBA00011073"/>
    </source>
</evidence>
<keyword evidence="3 5" id="KW-0378">Hydrolase</keyword>
<evidence type="ECO:0000256" key="4">
    <source>
        <dbReference type="ARBA" id="ARBA00022825"/>
    </source>
</evidence>
<dbReference type="PROSITE" id="PS51892">
    <property type="entry name" value="SUBTILASE"/>
    <property type="match status" value="1"/>
</dbReference>
<dbReference type="InterPro" id="IPR015500">
    <property type="entry name" value="Peptidase_S8_subtilisin-rel"/>
</dbReference>
<dbReference type="InterPro" id="IPR000209">
    <property type="entry name" value="Peptidase_S8/S53_dom"/>
</dbReference>
<dbReference type="SUPFAM" id="SSF52743">
    <property type="entry name" value="Subtilisin-like"/>
    <property type="match status" value="1"/>
</dbReference>
<dbReference type="Gene3D" id="3.40.50.200">
    <property type="entry name" value="Peptidase S8/S53 domain"/>
    <property type="match status" value="1"/>
</dbReference>
<dbReference type="InParanoid" id="A0A423XJ40"/>
<dbReference type="PRINTS" id="PR00723">
    <property type="entry name" value="SUBTILISIN"/>
</dbReference>
<dbReference type="EMBL" id="LKEB01000005">
    <property type="protein sequence ID" value="ROW16420.1"/>
    <property type="molecule type" value="Genomic_DNA"/>
</dbReference>
<gene>
    <name evidence="7" type="ORF">VPNG_02824</name>
</gene>
<dbReference type="PANTHER" id="PTHR43399:SF4">
    <property type="entry name" value="CELL WALL-ASSOCIATED PROTEASE"/>
    <property type="match status" value="1"/>
</dbReference>
<dbReference type="Pfam" id="PF00082">
    <property type="entry name" value="Peptidase_S8"/>
    <property type="match status" value="1"/>
</dbReference>
<feature type="domain" description="Peptidase S8/S53" evidence="6">
    <location>
        <begin position="237"/>
        <end position="426"/>
    </location>
</feature>
<comment type="caution">
    <text evidence="7">The sequence shown here is derived from an EMBL/GenBank/DDBJ whole genome shotgun (WGS) entry which is preliminary data.</text>
</comment>
<dbReference type="Proteomes" id="UP000285146">
    <property type="component" value="Unassembled WGS sequence"/>
</dbReference>
<dbReference type="STRING" id="1230097.A0A423XJ40"/>
<keyword evidence="4 5" id="KW-0720">Serine protease</keyword>
<dbReference type="GO" id="GO:0004252">
    <property type="term" value="F:serine-type endopeptidase activity"/>
    <property type="evidence" value="ECO:0007669"/>
    <property type="project" value="UniProtKB-UniRule"/>
</dbReference>
<dbReference type="OrthoDB" id="206201at2759"/>
<keyword evidence="2 5" id="KW-0645">Protease</keyword>
<evidence type="ECO:0000256" key="2">
    <source>
        <dbReference type="ARBA" id="ARBA00022670"/>
    </source>
</evidence>
<evidence type="ECO:0000313" key="8">
    <source>
        <dbReference type="Proteomes" id="UP000285146"/>
    </source>
</evidence>
<comment type="similarity">
    <text evidence="1 5">Belongs to the peptidase S8 family.</text>
</comment>
<evidence type="ECO:0000313" key="7">
    <source>
        <dbReference type="EMBL" id="ROW16420.1"/>
    </source>
</evidence>
<dbReference type="InterPro" id="IPR051048">
    <property type="entry name" value="Peptidase_S8/S53_subtilisin"/>
</dbReference>
<dbReference type="InterPro" id="IPR036852">
    <property type="entry name" value="Peptidase_S8/S53_dom_sf"/>
</dbReference>
<feature type="active site" description="Charge relay system" evidence="5">
    <location>
        <position position="393"/>
    </location>
</feature>